<dbReference type="EMBL" id="HQ634177">
    <property type="protein sequence ID" value="AGH26758.1"/>
    <property type="molecule type" value="Genomic_DNA"/>
</dbReference>
<dbReference type="Proteomes" id="UP000241591">
    <property type="component" value="Segment"/>
</dbReference>
<name>M4QEY0_9CAUD</name>
<dbReference type="EMBL" id="KU686196">
    <property type="protein sequence ID" value="AOV58331.1"/>
    <property type="molecule type" value="Genomic_DNA"/>
</dbReference>
<organism evidence="1 7">
    <name type="scientific">Synechococcus phage S-CAM1</name>
    <dbReference type="NCBI Taxonomy" id="754037"/>
    <lineage>
        <taxon>Viruses</taxon>
        <taxon>Duplodnaviria</taxon>
        <taxon>Heunggongvirae</taxon>
        <taxon>Uroviricota</taxon>
        <taxon>Caudoviricetes</taxon>
        <taxon>Pantevenvirales</taxon>
        <taxon>Kyanoviridae</taxon>
        <taxon>Anaposvirus</taxon>
        <taxon>Anaposvirus socalone</taxon>
    </lineage>
</organism>
<dbReference type="EMBL" id="KU686194">
    <property type="protein sequence ID" value="AOV57831.1"/>
    <property type="molecule type" value="Genomic_DNA"/>
</dbReference>
<evidence type="ECO:0000313" key="4">
    <source>
        <dbReference type="EMBL" id="AOV57831.1"/>
    </source>
</evidence>
<proteinExistence type="predicted"/>
<dbReference type="Proteomes" id="UP000241265">
    <property type="component" value="Genome"/>
</dbReference>
<dbReference type="Proteomes" id="UP000240287">
    <property type="component" value="Genome"/>
</dbReference>
<evidence type="ECO:0000313" key="3">
    <source>
        <dbReference type="EMBL" id="AOV57581.1"/>
    </source>
</evidence>
<evidence type="ECO:0000313" key="1">
    <source>
        <dbReference type="EMBL" id="AGH26758.1"/>
    </source>
</evidence>
<dbReference type="Proteomes" id="UP000203521">
    <property type="component" value="Segment"/>
</dbReference>
<evidence type="ECO:0000313" key="8">
    <source>
        <dbReference type="Proteomes" id="UP000240287"/>
    </source>
</evidence>
<dbReference type="EMBL" id="KU686193">
    <property type="protein sequence ID" value="AOV57581.1"/>
    <property type="molecule type" value="Genomic_DNA"/>
</dbReference>
<sequence>MFAVQPVSFGTFDEWGAEYTPTIEGAYRMAGIRQADGEGDQMIWRLTSGEPVAWVRVYADENVDAVTPDALALLV</sequence>
<dbReference type="KEGG" id="vg:15009434"/>
<reference evidence="1 7" key="1">
    <citation type="submission" date="2010-11" db="EMBL/GenBank/DDBJ databases">
        <title>The Genome Sequence of Synechococcus phage S-CAM1 0208SB26.</title>
        <authorList>
            <consortium name="The Broad Institute Genome Sequencing Platform"/>
            <person name="Henn M.R."/>
            <person name="Martiny J."/>
            <person name="Weihe C."/>
            <person name="Levin J."/>
            <person name="Malboeuf C."/>
            <person name="Casali M."/>
            <person name="Russ C."/>
            <person name="Lennon N."/>
            <person name="Chapman S.B."/>
            <person name="Erlich R."/>
            <person name="Young S.K."/>
            <person name="Yandava C."/>
            <person name="Zeng Q."/>
            <person name="Alvarado L."/>
            <person name="Anderson S."/>
            <person name="Berlin A."/>
            <person name="Chen Z."/>
            <person name="Freedman E."/>
            <person name="Gellesch M."/>
            <person name="Goldberg J."/>
            <person name="Green L."/>
            <person name="Griggs A."/>
            <person name="Gujja S."/>
            <person name="Heilman E.R."/>
            <person name="Heiman D."/>
            <person name="Hollinger A."/>
            <person name="Howarth C."/>
            <person name="Larson L."/>
            <person name="Mehta T."/>
            <person name="Pearson M."/>
            <person name="Roberts A."/>
            <person name="Ryan E."/>
            <person name="Saif S."/>
            <person name="Shea T."/>
            <person name="Shenoy N."/>
            <person name="Sisk P."/>
            <person name="Stolte C."/>
            <person name="Sykes S."/>
            <person name="White J."/>
            <person name="Haas B."/>
            <person name="Nusbaum C."/>
            <person name="Birren B."/>
        </authorList>
    </citation>
    <scope>NUCLEOTIDE SEQUENCE [LARGE SCALE GENOMIC DNA]</scope>
    <source>
        <strain evidence="1 7">S-CAM1</strain>
    </source>
</reference>
<dbReference type="OrthoDB" id="28078at10239"/>
<evidence type="ECO:0000313" key="2">
    <source>
        <dbReference type="EMBL" id="AOV57331.1"/>
    </source>
</evidence>
<dbReference type="RefSeq" id="YP_007672936.1">
    <property type="nucleotide sequence ID" value="NC_020837.1"/>
</dbReference>
<evidence type="ECO:0000313" key="9">
    <source>
        <dbReference type="Proteomes" id="UP000241265"/>
    </source>
</evidence>
<evidence type="ECO:0000313" key="5">
    <source>
        <dbReference type="EMBL" id="AOV58081.1"/>
    </source>
</evidence>
<dbReference type="EMBL" id="KU686192">
    <property type="protein sequence ID" value="AOV57331.1"/>
    <property type="molecule type" value="Genomic_DNA"/>
</dbReference>
<dbReference type="Proteomes" id="UP000241610">
    <property type="component" value="Segment"/>
</dbReference>
<protein>
    <submittedName>
        <fullName evidence="1">Uncharacterized protein</fullName>
    </submittedName>
</protein>
<dbReference type="Proteomes" id="UP000241494">
    <property type="component" value="Segment"/>
</dbReference>
<dbReference type="EMBL" id="KU686195">
    <property type="protein sequence ID" value="AOV58081.1"/>
    <property type="molecule type" value="Genomic_DNA"/>
</dbReference>
<evidence type="ECO:0000313" key="6">
    <source>
        <dbReference type="EMBL" id="AOV58331.1"/>
    </source>
</evidence>
<gene>
    <name evidence="4" type="ORF">C030809_076</name>
    <name evidence="6" type="ORF">C290910_076</name>
    <name evidence="3" type="ORF">N170310_076</name>
    <name evidence="2" type="ORF">N330309_076</name>
    <name evidence="5" type="ORF">S170810_076</name>
    <name evidence="1" type="ORF">SXBG_00021</name>
</gene>
<accession>M4QEY0</accession>
<reference evidence="8 9" key="2">
    <citation type="journal article" date="2016" name="Virology">
        <title>The genomic content and context of auxiliary metabolic genes in marine cyanomyoviruses.</title>
        <authorList>
            <person name="Crummett L.T."/>
            <person name="Puxty R.J."/>
            <person name="Weihe C."/>
            <person name="Marston M.F."/>
            <person name="Martiny J.B."/>
        </authorList>
    </citation>
    <scope>NUCLEOTIDE SEQUENCE [LARGE SCALE GENOMIC DNA]</scope>
    <source>
        <strain evidence="2">0309SB33</strain>
        <strain evidence="3">0310NB17</strain>
        <strain evidence="4">0809CC03</strain>
        <strain evidence="5">0810SB17</strain>
        <strain evidence="6">0910CC29</strain>
    </source>
</reference>
<keyword evidence="7" id="KW-1185">Reference proteome</keyword>
<evidence type="ECO:0000313" key="7">
    <source>
        <dbReference type="Proteomes" id="UP000203521"/>
    </source>
</evidence>
<dbReference type="GeneID" id="15009434"/>